<keyword evidence="3" id="KW-0012">Acyltransferase</keyword>
<dbReference type="Pfam" id="PF01757">
    <property type="entry name" value="Acyl_transf_3"/>
    <property type="match status" value="1"/>
</dbReference>
<feature type="transmembrane region" description="Helical" evidence="1">
    <location>
        <begin position="75"/>
        <end position="96"/>
    </location>
</feature>
<keyword evidence="3" id="KW-0808">Transferase</keyword>
<proteinExistence type="predicted"/>
<organism evidence="3 4">
    <name type="scientific">Arthrobacter sedimenti</name>
    <dbReference type="NCBI Taxonomy" id="2694931"/>
    <lineage>
        <taxon>Bacteria</taxon>
        <taxon>Bacillati</taxon>
        <taxon>Actinomycetota</taxon>
        <taxon>Actinomycetes</taxon>
        <taxon>Micrococcales</taxon>
        <taxon>Micrococcaceae</taxon>
        <taxon>Arthrobacter</taxon>
    </lineage>
</organism>
<dbReference type="RefSeq" id="WP_376976661.1">
    <property type="nucleotide sequence ID" value="NZ_JBHSDQ010000001.1"/>
</dbReference>
<feature type="transmembrane region" description="Helical" evidence="1">
    <location>
        <begin position="320"/>
        <end position="342"/>
    </location>
</feature>
<keyword evidence="1" id="KW-0812">Transmembrane</keyword>
<comment type="caution">
    <text evidence="3">The sequence shown here is derived from an EMBL/GenBank/DDBJ whole genome shotgun (WGS) entry which is preliminary data.</text>
</comment>
<evidence type="ECO:0000256" key="1">
    <source>
        <dbReference type="SAM" id="Phobius"/>
    </source>
</evidence>
<keyword evidence="1" id="KW-1133">Transmembrane helix</keyword>
<keyword evidence="4" id="KW-1185">Reference proteome</keyword>
<dbReference type="GO" id="GO:0016746">
    <property type="term" value="F:acyltransferase activity"/>
    <property type="evidence" value="ECO:0007669"/>
    <property type="project" value="UniProtKB-KW"/>
</dbReference>
<feature type="transmembrane region" description="Helical" evidence="1">
    <location>
        <begin position="262"/>
        <end position="280"/>
    </location>
</feature>
<dbReference type="InterPro" id="IPR002656">
    <property type="entry name" value="Acyl_transf_3_dom"/>
</dbReference>
<sequence>MCEPGRIEGIASHWGSLGFGGNASVHKENVGLDVVRGLAAFLVVLGHTRNFVGEGLRADLTASIWQKLLLLPTSFAQESVALFFVLSGYLVGGQVLRELREGRFLWRIYLSKRLSRLWTVLIPGILVTFAVDSLSVRLFPSVWSKVAGGPVDAVTAACNVVFLQRTRCSPYGSNDSLWSLAYEFWFYILFAAVAAFAWGIVRRQWAALALGLLVAAGAVGLFGIGLLSLMPAWLLGTCLAVLHARWKAKRIPAWFLLSRIRMLYLFTAVTVAGMLLSNLISPPEWLRFLIVGVACAPLILLTAVAPWGGGSLVAKRIASLGLISFSLYVFHLPLVKFIVGLLSGTGGFGALGNIVSVYAVAALVAVCCVPLWSVTERHTGRVRDRLLGLMGAKPKPLHAE</sequence>
<dbReference type="PANTHER" id="PTHR23028">
    <property type="entry name" value="ACETYLTRANSFERASE"/>
    <property type="match status" value="1"/>
</dbReference>
<dbReference type="InterPro" id="IPR050879">
    <property type="entry name" value="Acyltransferase_3"/>
</dbReference>
<dbReference type="EC" id="2.3.-.-" evidence="3"/>
<feature type="domain" description="Acyltransferase 3" evidence="2">
    <location>
        <begin position="30"/>
        <end position="372"/>
    </location>
</feature>
<name>A0ABV8WEM3_9MICC</name>
<keyword evidence="1" id="KW-0472">Membrane</keyword>
<reference evidence="4" key="1">
    <citation type="journal article" date="2019" name="Int. J. Syst. Evol. Microbiol.">
        <title>The Global Catalogue of Microorganisms (GCM) 10K type strain sequencing project: providing services to taxonomists for standard genome sequencing and annotation.</title>
        <authorList>
            <consortium name="The Broad Institute Genomics Platform"/>
            <consortium name="The Broad Institute Genome Sequencing Center for Infectious Disease"/>
            <person name="Wu L."/>
            <person name="Ma J."/>
        </authorList>
    </citation>
    <scope>NUCLEOTIDE SEQUENCE [LARGE SCALE GENOMIC DNA]</scope>
    <source>
        <strain evidence="4">PJ61</strain>
    </source>
</reference>
<feature type="transmembrane region" description="Helical" evidence="1">
    <location>
        <begin position="354"/>
        <end position="375"/>
    </location>
</feature>
<feature type="transmembrane region" description="Helical" evidence="1">
    <location>
        <begin position="142"/>
        <end position="163"/>
    </location>
</feature>
<dbReference type="PANTHER" id="PTHR23028:SF53">
    <property type="entry name" value="ACYL_TRANSF_3 DOMAIN-CONTAINING PROTEIN"/>
    <property type="match status" value="1"/>
</dbReference>
<dbReference type="Proteomes" id="UP001595778">
    <property type="component" value="Unassembled WGS sequence"/>
</dbReference>
<evidence type="ECO:0000313" key="4">
    <source>
        <dbReference type="Proteomes" id="UP001595778"/>
    </source>
</evidence>
<gene>
    <name evidence="3" type="ORF">ACFO0G_03920</name>
</gene>
<evidence type="ECO:0000313" key="3">
    <source>
        <dbReference type="EMBL" id="MFC4395227.1"/>
    </source>
</evidence>
<feature type="transmembrane region" description="Helical" evidence="1">
    <location>
        <begin position="213"/>
        <end position="242"/>
    </location>
</feature>
<feature type="transmembrane region" description="Helical" evidence="1">
    <location>
        <begin position="184"/>
        <end position="201"/>
    </location>
</feature>
<feature type="transmembrane region" description="Helical" evidence="1">
    <location>
        <begin position="117"/>
        <end position="136"/>
    </location>
</feature>
<dbReference type="EMBL" id="JBHSDQ010000001">
    <property type="protein sequence ID" value="MFC4395227.1"/>
    <property type="molecule type" value="Genomic_DNA"/>
</dbReference>
<feature type="transmembrane region" description="Helical" evidence="1">
    <location>
        <begin position="286"/>
        <end position="308"/>
    </location>
</feature>
<evidence type="ECO:0000259" key="2">
    <source>
        <dbReference type="Pfam" id="PF01757"/>
    </source>
</evidence>
<accession>A0ABV8WEM3</accession>
<protein>
    <submittedName>
        <fullName evidence="3">Acyltransferase family protein</fullName>
        <ecNumber evidence="3">2.3.-.-</ecNumber>
    </submittedName>
</protein>